<feature type="binding site" evidence="13">
    <location>
        <begin position="96"/>
        <end position="99"/>
    </location>
    <ligand>
        <name>substrate</name>
    </ligand>
</feature>
<evidence type="ECO:0000256" key="13">
    <source>
        <dbReference type="PIRSR" id="PIRSR605493-1"/>
    </source>
</evidence>
<dbReference type="EC" id="4.1.3.17" evidence="5"/>
<evidence type="ECO:0000313" key="14">
    <source>
        <dbReference type="EMBL" id="MCU7378849.1"/>
    </source>
</evidence>
<dbReference type="Gene3D" id="3.50.30.40">
    <property type="entry name" value="Ribonuclease E inhibitor RraA/RraA-like"/>
    <property type="match status" value="1"/>
</dbReference>
<dbReference type="EMBL" id="JAOSHN010000004">
    <property type="protein sequence ID" value="MCU7378849.1"/>
    <property type="molecule type" value="Genomic_DNA"/>
</dbReference>
<comment type="catalytic activity">
    <reaction evidence="12">
        <text>oxaloacetate + H(+) = pyruvate + CO2</text>
        <dbReference type="Rhea" id="RHEA:15641"/>
        <dbReference type="ChEBI" id="CHEBI:15361"/>
        <dbReference type="ChEBI" id="CHEBI:15378"/>
        <dbReference type="ChEBI" id="CHEBI:16452"/>
        <dbReference type="ChEBI" id="CHEBI:16526"/>
        <dbReference type="EC" id="4.1.1.112"/>
    </reaction>
</comment>
<accession>A0A9J6QNT7</accession>
<dbReference type="InterPro" id="IPR036704">
    <property type="entry name" value="RraA/RraA-like_sf"/>
</dbReference>
<organism evidence="14 15">
    <name type="scientific">Hominibacterium faecale</name>
    <dbReference type="NCBI Taxonomy" id="2839743"/>
    <lineage>
        <taxon>Bacteria</taxon>
        <taxon>Bacillati</taxon>
        <taxon>Bacillota</taxon>
        <taxon>Clostridia</taxon>
        <taxon>Peptostreptococcales</taxon>
        <taxon>Anaerovoracaceae</taxon>
        <taxon>Hominibacterium</taxon>
    </lineage>
</organism>
<comment type="cofactor">
    <cofactor evidence="2">
        <name>a divalent metal cation</name>
        <dbReference type="ChEBI" id="CHEBI:60240"/>
    </cofactor>
</comment>
<dbReference type="CDD" id="cd16841">
    <property type="entry name" value="RraA_family"/>
    <property type="match status" value="1"/>
</dbReference>
<dbReference type="EC" id="4.1.1.112" evidence="6"/>
<gene>
    <name evidence="14" type="ORF">OBO34_10835</name>
</gene>
<evidence type="ECO:0000256" key="9">
    <source>
        <dbReference type="ARBA" id="ARBA00029596"/>
    </source>
</evidence>
<comment type="catalytic activity">
    <reaction evidence="1">
        <text>4-hydroxy-4-methyl-2-oxoglutarate = 2 pyruvate</text>
        <dbReference type="Rhea" id="RHEA:22748"/>
        <dbReference type="ChEBI" id="CHEBI:15361"/>
        <dbReference type="ChEBI" id="CHEBI:58276"/>
        <dbReference type="EC" id="4.1.3.17"/>
    </reaction>
</comment>
<evidence type="ECO:0000256" key="7">
    <source>
        <dbReference type="ARBA" id="ARBA00016549"/>
    </source>
</evidence>
<dbReference type="Pfam" id="PF03737">
    <property type="entry name" value="RraA-like"/>
    <property type="match status" value="1"/>
</dbReference>
<comment type="caution">
    <text evidence="14">The sequence shown here is derived from an EMBL/GenBank/DDBJ whole genome shotgun (WGS) entry which is preliminary data.</text>
</comment>
<dbReference type="PANTHER" id="PTHR33254:SF4">
    <property type="entry name" value="4-HYDROXY-4-METHYL-2-OXOGLUTARATE ALDOLASE 3-RELATED"/>
    <property type="match status" value="1"/>
</dbReference>
<dbReference type="InterPro" id="IPR005493">
    <property type="entry name" value="RraA/RraA-like"/>
</dbReference>
<keyword evidence="13" id="KW-0479">Metal-binding</keyword>
<evidence type="ECO:0000313" key="15">
    <source>
        <dbReference type="Proteomes" id="UP001065549"/>
    </source>
</evidence>
<reference evidence="14" key="1">
    <citation type="submission" date="2022-09" db="EMBL/GenBank/DDBJ databases">
        <title>Culturomic study of gut microbiota in children with autism spectrum disorder.</title>
        <authorList>
            <person name="Efimov B.A."/>
            <person name="Chaplin A.V."/>
            <person name="Sokolova S.R."/>
            <person name="Pikina A.P."/>
            <person name="Korzhanova M."/>
            <person name="Belova V."/>
            <person name="Korostin D."/>
        </authorList>
    </citation>
    <scope>NUCLEOTIDE SEQUENCE</scope>
    <source>
        <strain evidence="14">ASD5510</strain>
    </source>
</reference>
<dbReference type="PANTHER" id="PTHR33254">
    <property type="entry name" value="4-HYDROXY-4-METHYL-2-OXOGLUTARATE ALDOLASE 3-RELATED"/>
    <property type="match status" value="1"/>
</dbReference>
<dbReference type="GO" id="GO:0047443">
    <property type="term" value="F:4-hydroxy-4-methyl-2-oxoglutarate aldolase activity"/>
    <property type="evidence" value="ECO:0007669"/>
    <property type="project" value="UniProtKB-EC"/>
</dbReference>
<evidence type="ECO:0000256" key="5">
    <source>
        <dbReference type="ARBA" id="ARBA00012213"/>
    </source>
</evidence>
<evidence type="ECO:0000256" key="8">
    <source>
        <dbReference type="ARBA" id="ARBA00025046"/>
    </source>
</evidence>
<comment type="similarity">
    <text evidence="3">Belongs to the class II aldolase/RraA-like family.</text>
</comment>
<comment type="subunit">
    <text evidence="4">Homotrimer.</text>
</comment>
<keyword evidence="13" id="KW-0460">Magnesium</keyword>
<dbReference type="SUPFAM" id="SSF89562">
    <property type="entry name" value="RraA-like"/>
    <property type="match status" value="1"/>
</dbReference>
<keyword evidence="15" id="KW-1185">Reference proteome</keyword>
<comment type="function">
    <text evidence="8">Catalyzes the aldol cleavage of 4-hydroxy-4-methyl-2-oxoglutarate (HMG) into 2 molecules of pyruvate. Also contains a secondary oxaloacetate (OAA) decarboxylase activity due to the common pyruvate enolate transition state formed following C-C bond cleavage in the retro-aldol and decarboxylation reactions.</text>
</comment>
<evidence type="ECO:0000256" key="1">
    <source>
        <dbReference type="ARBA" id="ARBA00001342"/>
    </source>
</evidence>
<evidence type="ECO:0000256" key="3">
    <source>
        <dbReference type="ARBA" id="ARBA00008621"/>
    </source>
</evidence>
<evidence type="ECO:0000256" key="11">
    <source>
        <dbReference type="ARBA" id="ARBA00032305"/>
    </source>
</evidence>
<name>A0A9J6QNT7_9FIRM</name>
<feature type="binding site" evidence="13">
    <location>
        <position position="119"/>
    </location>
    <ligand>
        <name>Mg(2+)</name>
        <dbReference type="ChEBI" id="CHEBI:18420"/>
    </ligand>
</feature>
<dbReference type="GO" id="GO:0046872">
    <property type="term" value="F:metal ion binding"/>
    <property type="evidence" value="ECO:0007669"/>
    <property type="project" value="UniProtKB-KW"/>
</dbReference>
<dbReference type="GO" id="GO:0008948">
    <property type="term" value="F:oxaloacetate decarboxylase activity"/>
    <property type="evidence" value="ECO:0007669"/>
    <property type="project" value="UniProtKB-EC"/>
</dbReference>
<evidence type="ECO:0000256" key="2">
    <source>
        <dbReference type="ARBA" id="ARBA00001968"/>
    </source>
</evidence>
<evidence type="ECO:0000256" key="6">
    <source>
        <dbReference type="ARBA" id="ARBA00012947"/>
    </source>
</evidence>
<dbReference type="Proteomes" id="UP001065549">
    <property type="component" value="Unassembled WGS sequence"/>
</dbReference>
<evidence type="ECO:0000256" key="12">
    <source>
        <dbReference type="ARBA" id="ARBA00047973"/>
    </source>
</evidence>
<dbReference type="RefSeq" id="WP_253021171.1">
    <property type="nucleotide sequence ID" value="NZ_JAOSHN010000004.1"/>
</dbReference>
<comment type="cofactor">
    <cofactor evidence="13">
        <name>Mg(2+)</name>
        <dbReference type="ChEBI" id="CHEBI:18420"/>
    </cofactor>
</comment>
<evidence type="ECO:0000256" key="10">
    <source>
        <dbReference type="ARBA" id="ARBA00030169"/>
    </source>
</evidence>
<sequence>MAKLRINQRKPVNTGRYKAKLEQVSIAAIGHYSEFGFMNPRIRCMNPNTGNVFGPAVTVRIPAQESKALHVAVSMAHEGDVLVIDRCGDVSHACVGEMVALCASVRKLAAIVVDGPMTDYEEIMEIGIPIFATGTSPLTTKFIEDSGEINFDISCGGVPVHPGDLILADQNGVLVLREFEAEELINTAIADQDTEAEEREEVLQGKTLQQLYVPDYPLEREPFAATFASDLIKEES</sequence>
<protein>
    <recommendedName>
        <fullName evidence="7">Putative 4-hydroxy-4-methyl-2-oxoglutarate aldolase</fullName>
        <ecNumber evidence="6">4.1.1.112</ecNumber>
        <ecNumber evidence="5">4.1.3.17</ecNumber>
    </recommendedName>
    <alternativeName>
        <fullName evidence="11">Oxaloacetate decarboxylase</fullName>
    </alternativeName>
    <alternativeName>
        <fullName evidence="9">Regulator of ribonuclease activity homolog</fullName>
    </alternativeName>
    <alternativeName>
        <fullName evidence="10">RraA-like protein</fullName>
    </alternativeName>
</protein>
<proteinExistence type="inferred from homology"/>
<dbReference type="AlphaFoldDB" id="A0A9J6QNT7"/>
<evidence type="ECO:0000256" key="4">
    <source>
        <dbReference type="ARBA" id="ARBA00011233"/>
    </source>
</evidence>